<name>A0A2G4SRR6_RHIZD</name>
<proteinExistence type="predicted"/>
<dbReference type="AlphaFoldDB" id="A0A2G4SRR6"/>
<protein>
    <submittedName>
        <fullName evidence="2">Uncharacterized protein</fullName>
    </submittedName>
</protein>
<feature type="signal peptide" evidence="1">
    <location>
        <begin position="1"/>
        <end position="17"/>
    </location>
</feature>
<organism evidence="2 3">
    <name type="scientific">Rhizopus microsporus ATCC 52813</name>
    <dbReference type="NCBI Taxonomy" id="1340429"/>
    <lineage>
        <taxon>Eukaryota</taxon>
        <taxon>Fungi</taxon>
        <taxon>Fungi incertae sedis</taxon>
        <taxon>Mucoromycota</taxon>
        <taxon>Mucoromycotina</taxon>
        <taxon>Mucoromycetes</taxon>
        <taxon>Mucorales</taxon>
        <taxon>Mucorineae</taxon>
        <taxon>Rhizopodaceae</taxon>
        <taxon>Rhizopus</taxon>
    </lineage>
</organism>
<reference evidence="2 3" key="1">
    <citation type="journal article" date="2016" name="Proc. Natl. Acad. Sci. U.S.A.">
        <title>Lipid metabolic changes in an early divergent fungus govern the establishment of a mutualistic symbiosis with endobacteria.</title>
        <authorList>
            <person name="Lastovetsky O.A."/>
            <person name="Gaspar M.L."/>
            <person name="Mondo S.J."/>
            <person name="LaButti K.M."/>
            <person name="Sandor L."/>
            <person name="Grigoriev I.V."/>
            <person name="Henry S.A."/>
            <person name="Pawlowska T.E."/>
        </authorList>
    </citation>
    <scope>NUCLEOTIDE SEQUENCE [LARGE SCALE GENOMIC DNA]</scope>
    <source>
        <strain evidence="2 3">ATCC 52813</strain>
    </source>
</reference>
<evidence type="ECO:0000313" key="2">
    <source>
        <dbReference type="EMBL" id="PHZ11477.1"/>
    </source>
</evidence>
<keyword evidence="1" id="KW-0732">Signal</keyword>
<dbReference type="RefSeq" id="XP_023465185.1">
    <property type="nucleotide sequence ID" value="XM_023610556.1"/>
</dbReference>
<dbReference type="PANTHER" id="PTHR38360">
    <property type="entry name" value="OS03G0120000 PROTEIN"/>
    <property type="match status" value="1"/>
</dbReference>
<feature type="chain" id="PRO_5013780989" evidence="1">
    <location>
        <begin position="18"/>
        <end position="226"/>
    </location>
</feature>
<dbReference type="PANTHER" id="PTHR38360:SF1">
    <property type="entry name" value="F12P19.7"/>
    <property type="match status" value="1"/>
</dbReference>
<accession>A0A2G4SRR6</accession>
<dbReference type="GeneID" id="35441546"/>
<keyword evidence="3" id="KW-1185">Reference proteome</keyword>
<sequence>MYILFLLLTGLITIVFGQDNYPKKIQLDSSNGFSVEYFNNYKIVHNLLNNEKYMLVCCGMTLDNNTGYTGVFSTPIQNIAVDSALYTLPFFELLNLTNHVQAIVPANNVTSPCYANLTATPQNSTNLVTFTVKSNSTSSIGVSANNPSLTPLQQMSWIVYIAYFFDMEYYANQLYSSLNTNYECHKTNLLHSGAKNIAWTSYDGSAWTLKYDNYTNTLIEDSGNTK</sequence>
<dbReference type="EMBL" id="KZ303852">
    <property type="protein sequence ID" value="PHZ11477.1"/>
    <property type="molecule type" value="Genomic_DNA"/>
</dbReference>
<dbReference type="Proteomes" id="UP000242254">
    <property type="component" value="Unassembled WGS sequence"/>
</dbReference>
<evidence type="ECO:0000256" key="1">
    <source>
        <dbReference type="SAM" id="SignalP"/>
    </source>
</evidence>
<dbReference type="STRING" id="1340429.A0A2G4SRR6"/>
<gene>
    <name evidence="2" type="ORF">RHIMIDRAFT_24874</name>
</gene>
<evidence type="ECO:0000313" key="3">
    <source>
        <dbReference type="Proteomes" id="UP000242254"/>
    </source>
</evidence>